<organism evidence="1 2">
    <name type="scientific">Piloderma croceum (strain F 1598)</name>
    <dbReference type="NCBI Taxonomy" id="765440"/>
    <lineage>
        <taxon>Eukaryota</taxon>
        <taxon>Fungi</taxon>
        <taxon>Dikarya</taxon>
        <taxon>Basidiomycota</taxon>
        <taxon>Agaricomycotina</taxon>
        <taxon>Agaricomycetes</taxon>
        <taxon>Agaricomycetidae</taxon>
        <taxon>Atheliales</taxon>
        <taxon>Atheliaceae</taxon>
        <taxon>Piloderma</taxon>
    </lineage>
</organism>
<reference evidence="2" key="2">
    <citation type="submission" date="2015-01" db="EMBL/GenBank/DDBJ databases">
        <title>Evolutionary Origins and Diversification of the Mycorrhizal Mutualists.</title>
        <authorList>
            <consortium name="DOE Joint Genome Institute"/>
            <consortium name="Mycorrhizal Genomics Consortium"/>
            <person name="Kohler A."/>
            <person name="Kuo A."/>
            <person name="Nagy L.G."/>
            <person name="Floudas D."/>
            <person name="Copeland A."/>
            <person name="Barry K.W."/>
            <person name="Cichocki N."/>
            <person name="Veneault-Fourrey C."/>
            <person name="LaButti K."/>
            <person name="Lindquist E.A."/>
            <person name="Lipzen A."/>
            <person name="Lundell T."/>
            <person name="Morin E."/>
            <person name="Murat C."/>
            <person name="Riley R."/>
            <person name="Ohm R."/>
            <person name="Sun H."/>
            <person name="Tunlid A."/>
            <person name="Henrissat B."/>
            <person name="Grigoriev I.V."/>
            <person name="Hibbett D.S."/>
            <person name="Martin F."/>
        </authorList>
    </citation>
    <scope>NUCLEOTIDE SEQUENCE [LARGE SCALE GENOMIC DNA]</scope>
    <source>
        <strain evidence="2">F 1598</strain>
    </source>
</reference>
<dbReference type="InParanoid" id="A0A0C3AG16"/>
<dbReference type="AlphaFoldDB" id="A0A0C3AG16"/>
<accession>A0A0C3AG16</accession>
<dbReference type="Proteomes" id="UP000054166">
    <property type="component" value="Unassembled WGS sequence"/>
</dbReference>
<dbReference type="HOGENOM" id="CLU_774141_0_0_1"/>
<name>A0A0C3AG16_PILCF</name>
<evidence type="ECO:0000313" key="2">
    <source>
        <dbReference type="Proteomes" id="UP000054166"/>
    </source>
</evidence>
<sequence>MLYYFDSLQDDVSPITLGQTISLRLDIPPVAPGYRRSPYLLRLMSCLNRLPTADYVIIRPSSDPHAPNLRRVTLSELFAAVTFIVMRNRALRNADEAALSYVYCVLQEWEMFTGGESTVVAQLGKEYGPPFERVLHALSIGRPPAVEPPLSTEVDEALVFLQQSGRFQEELKGYIPGSGGKMVEVDDKVGPKKDVNDLPADVLPPLVTTEPIDGKELVGSKSFSPLELQKSMLEMNPHADYILWGNIGTLDVPHALCFLDHTTCVTFRIHRGRLFRRDGDGIDSLVYLLMTLIPAVQPRNFSKETLCAQLGREFGYDRIQKALSCIKGKKYMKDGKEMTIEEIPTQEDEHRGKEGGME</sequence>
<reference evidence="1 2" key="1">
    <citation type="submission" date="2014-04" db="EMBL/GenBank/DDBJ databases">
        <authorList>
            <consortium name="DOE Joint Genome Institute"/>
            <person name="Kuo A."/>
            <person name="Tarkka M."/>
            <person name="Buscot F."/>
            <person name="Kohler A."/>
            <person name="Nagy L.G."/>
            <person name="Floudas D."/>
            <person name="Copeland A."/>
            <person name="Barry K.W."/>
            <person name="Cichocki N."/>
            <person name="Veneault-Fourrey C."/>
            <person name="LaButti K."/>
            <person name="Lindquist E.A."/>
            <person name="Lipzen A."/>
            <person name="Lundell T."/>
            <person name="Morin E."/>
            <person name="Murat C."/>
            <person name="Sun H."/>
            <person name="Tunlid A."/>
            <person name="Henrissat B."/>
            <person name="Grigoriev I.V."/>
            <person name="Hibbett D.S."/>
            <person name="Martin F."/>
            <person name="Nordberg H.P."/>
            <person name="Cantor M.N."/>
            <person name="Hua S.X."/>
        </authorList>
    </citation>
    <scope>NUCLEOTIDE SEQUENCE [LARGE SCALE GENOMIC DNA]</scope>
    <source>
        <strain evidence="1 2">F 1598</strain>
    </source>
</reference>
<keyword evidence="2" id="KW-1185">Reference proteome</keyword>
<evidence type="ECO:0000313" key="1">
    <source>
        <dbReference type="EMBL" id="KIM72753.1"/>
    </source>
</evidence>
<proteinExistence type="predicted"/>
<dbReference type="OrthoDB" id="2975457at2759"/>
<dbReference type="EMBL" id="KN833109">
    <property type="protein sequence ID" value="KIM72753.1"/>
    <property type="molecule type" value="Genomic_DNA"/>
</dbReference>
<gene>
    <name evidence="1" type="ORF">PILCRDRAFT_15846</name>
</gene>
<protein>
    <submittedName>
        <fullName evidence="1">Uncharacterized protein</fullName>
    </submittedName>
</protein>